<dbReference type="AlphaFoldDB" id="A0A0R3LE90"/>
<dbReference type="Proteomes" id="UP000051913">
    <property type="component" value="Unassembled WGS sequence"/>
</dbReference>
<proteinExistence type="predicted"/>
<name>A0A0R3LE90_9BRAD</name>
<evidence type="ECO:0000259" key="1">
    <source>
        <dbReference type="Pfam" id="PF21834"/>
    </source>
</evidence>
<dbReference type="EMBL" id="LLXX01000142">
    <property type="protein sequence ID" value="KRR03264.1"/>
    <property type="molecule type" value="Genomic_DNA"/>
</dbReference>
<accession>A0A0R3LE90</accession>
<protein>
    <recommendedName>
        <fullName evidence="1">DUF6894 domain-containing protein</fullName>
    </recommendedName>
</protein>
<dbReference type="InterPro" id="IPR054189">
    <property type="entry name" value="DUF6894"/>
</dbReference>
<keyword evidence="3" id="KW-1185">Reference proteome</keyword>
<evidence type="ECO:0000313" key="2">
    <source>
        <dbReference type="EMBL" id="KRR03264.1"/>
    </source>
</evidence>
<sequence length="109" mass="11681">MDLPDLSAAKREAMLTARELLVEAIKSGKQTVPEAFVIADDEGRALDTISLAAVLPATSKRVQRPFGISRSQYAGNSRSAFGNLMMYCAASRSVTSGFRPGTMIGSKNR</sequence>
<comment type="caution">
    <text evidence="2">The sequence shown here is derived from an EMBL/GenBank/DDBJ whole genome shotgun (WGS) entry which is preliminary data.</text>
</comment>
<reference evidence="2 3" key="1">
    <citation type="submission" date="2014-03" db="EMBL/GenBank/DDBJ databases">
        <title>Bradyrhizobium valentinum sp. nov., isolated from effective nodules of Lupinus mariae-josephae, a lupine endemic of basic-lime soils in Eastern Spain.</title>
        <authorList>
            <person name="Duran D."/>
            <person name="Rey L."/>
            <person name="Navarro A."/>
            <person name="Busquets A."/>
            <person name="Imperial J."/>
            <person name="Ruiz-Argueso T."/>
        </authorList>
    </citation>
    <scope>NUCLEOTIDE SEQUENCE [LARGE SCALE GENOMIC DNA]</scope>
    <source>
        <strain evidence="2 3">LmjM3</strain>
    </source>
</reference>
<feature type="domain" description="DUF6894" evidence="1">
    <location>
        <begin position="1"/>
        <end position="51"/>
    </location>
</feature>
<evidence type="ECO:0000313" key="3">
    <source>
        <dbReference type="Proteomes" id="UP000051913"/>
    </source>
</evidence>
<dbReference type="Pfam" id="PF21834">
    <property type="entry name" value="DUF6894"/>
    <property type="match status" value="1"/>
</dbReference>
<organism evidence="2 3">
    <name type="scientific">Bradyrhizobium valentinum</name>
    <dbReference type="NCBI Taxonomy" id="1518501"/>
    <lineage>
        <taxon>Bacteria</taxon>
        <taxon>Pseudomonadati</taxon>
        <taxon>Pseudomonadota</taxon>
        <taxon>Alphaproteobacteria</taxon>
        <taxon>Hyphomicrobiales</taxon>
        <taxon>Nitrobacteraceae</taxon>
        <taxon>Bradyrhizobium</taxon>
    </lineage>
</organism>
<gene>
    <name evidence="2" type="ORF">CP49_15100</name>
</gene>